<proteinExistence type="predicted"/>
<dbReference type="EMBL" id="BFAA01016121">
    <property type="protein sequence ID" value="GCB74833.1"/>
    <property type="molecule type" value="Genomic_DNA"/>
</dbReference>
<evidence type="ECO:0000256" key="1">
    <source>
        <dbReference type="SAM" id="MobiDB-lite"/>
    </source>
</evidence>
<comment type="caution">
    <text evidence="2">The sequence shown here is derived from an EMBL/GenBank/DDBJ whole genome shotgun (WGS) entry which is preliminary data.</text>
</comment>
<keyword evidence="3" id="KW-1185">Reference proteome</keyword>
<feature type="region of interest" description="Disordered" evidence="1">
    <location>
        <begin position="48"/>
        <end position="104"/>
    </location>
</feature>
<sequence length="104" mass="12404">MSWFRQNEKDEEWEKRPWEWMVRVEGGEEKVQGFTGEYYAVVNQAQDLSGGTKFRMKGKQEKKGEERVSGEKETGKERQISARKEENREKEEQMNGRKKKEGKE</sequence>
<accession>A0A401PNX6</accession>
<evidence type="ECO:0000313" key="2">
    <source>
        <dbReference type="EMBL" id="GCB74833.1"/>
    </source>
</evidence>
<organism evidence="2 3">
    <name type="scientific">Scyliorhinus torazame</name>
    <name type="common">Cloudy catshark</name>
    <name type="synonym">Catulus torazame</name>
    <dbReference type="NCBI Taxonomy" id="75743"/>
    <lineage>
        <taxon>Eukaryota</taxon>
        <taxon>Metazoa</taxon>
        <taxon>Chordata</taxon>
        <taxon>Craniata</taxon>
        <taxon>Vertebrata</taxon>
        <taxon>Chondrichthyes</taxon>
        <taxon>Elasmobranchii</taxon>
        <taxon>Galeomorphii</taxon>
        <taxon>Galeoidea</taxon>
        <taxon>Carcharhiniformes</taxon>
        <taxon>Scyliorhinidae</taxon>
        <taxon>Scyliorhinus</taxon>
    </lineage>
</organism>
<reference evidence="2 3" key="1">
    <citation type="journal article" date="2018" name="Nat. Ecol. Evol.">
        <title>Shark genomes provide insights into elasmobranch evolution and the origin of vertebrates.</title>
        <authorList>
            <person name="Hara Y"/>
            <person name="Yamaguchi K"/>
            <person name="Onimaru K"/>
            <person name="Kadota M"/>
            <person name="Koyanagi M"/>
            <person name="Keeley SD"/>
            <person name="Tatsumi K"/>
            <person name="Tanaka K"/>
            <person name="Motone F"/>
            <person name="Kageyama Y"/>
            <person name="Nozu R"/>
            <person name="Adachi N"/>
            <person name="Nishimura O"/>
            <person name="Nakagawa R"/>
            <person name="Tanegashima C"/>
            <person name="Kiyatake I"/>
            <person name="Matsumoto R"/>
            <person name="Murakumo K"/>
            <person name="Nishida K"/>
            <person name="Terakita A"/>
            <person name="Kuratani S"/>
            <person name="Sato K"/>
            <person name="Hyodo S Kuraku.S."/>
        </authorList>
    </citation>
    <scope>NUCLEOTIDE SEQUENCE [LARGE SCALE GENOMIC DNA]</scope>
</reference>
<feature type="compositionally biased region" description="Basic and acidic residues" evidence="1">
    <location>
        <begin position="58"/>
        <end position="104"/>
    </location>
</feature>
<name>A0A401PNX6_SCYTO</name>
<dbReference type="Proteomes" id="UP000288216">
    <property type="component" value="Unassembled WGS sequence"/>
</dbReference>
<evidence type="ECO:0000313" key="3">
    <source>
        <dbReference type="Proteomes" id="UP000288216"/>
    </source>
</evidence>
<gene>
    <name evidence="2" type="ORF">scyTo_0020259</name>
</gene>
<dbReference type="AlphaFoldDB" id="A0A401PNX6"/>
<protein>
    <submittedName>
        <fullName evidence="2">Uncharacterized protein</fullName>
    </submittedName>
</protein>